<accession>A0A0F0CL36</accession>
<name>A0A0F0CL36_9BACT</name>
<keyword evidence="2" id="KW-1185">Reference proteome</keyword>
<sequence length="144" mass="16065">MEYNLKHKNLIAKLFKKAGMLEEAKIVLSCDDYNCKIASAMRDAASKANVPIGATPALLDAARRYENRNCAIFKECTLSHCEGGVWCDIYNLGGSHGRIGDAFRYLGKSAYDVPLPKRRKLMLEMLDAKKRRNRAKRAKGAVKG</sequence>
<protein>
    <submittedName>
        <fullName evidence="1">Uncharacterized protein</fullName>
    </submittedName>
</protein>
<evidence type="ECO:0000313" key="1">
    <source>
        <dbReference type="EMBL" id="KJJ84048.1"/>
    </source>
</evidence>
<dbReference type="EMBL" id="JYNY01000411">
    <property type="protein sequence ID" value="KJJ84048.1"/>
    <property type="molecule type" value="Genomic_DNA"/>
</dbReference>
<organism evidence="1 2">
    <name type="scientific">Candidatus Omnitrophus magneticus</name>
    <dbReference type="NCBI Taxonomy" id="1609969"/>
    <lineage>
        <taxon>Bacteria</taxon>
        <taxon>Pseudomonadati</taxon>
        <taxon>Candidatus Omnitrophota</taxon>
        <taxon>Candidatus Omnitrophus</taxon>
    </lineage>
</organism>
<comment type="caution">
    <text evidence="1">The sequence shown here is derived from an EMBL/GenBank/DDBJ whole genome shotgun (WGS) entry which is preliminary data.</text>
</comment>
<dbReference type="Proteomes" id="UP000033428">
    <property type="component" value="Unassembled WGS sequence"/>
</dbReference>
<gene>
    <name evidence="1" type="ORF">OMAG_002087</name>
</gene>
<reference evidence="1 2" key="1">
    <citation type="submission" date="2015-02" db="EMBL/GenBank/DDBJ databases">
        <title>Single-cell genomics of uncultivated deep-branching MTB reveals a conserved set of magnetosome genes.</title>
        <authorList>
            <person name="Kolinko S."/>
            <person name="Richter M."/>
            <person name="Glockner F.O."/>
            <person name="Brachmann A."/>
            <person name="Schuler D."/>
        </authorList>
    </citation>
    <scope>NUCLEOTIDE SEQUENCE [LARGE SCALE GENOMIC DNA]</scope>
    <source>
        <strain evidence="1">SKK-01</strain>
    </source>
</reference>
<evidence type="ECO:0000313" key="2">
    <source>
        <dbReference type="Proteomes" id="UP000033428"/>
    </source>
</evidence>
<proteinExistence type="predicted"/>
<dbReference type="AlphaFoldDB" id="A0A0F0CL36"/>